<proteinExistence type="predicted"/>
<dbReference type="AlphaFoldDB" id="A0A445EBY3"/>
<dbReference type="Proteomes" id="UP000289738">
    <property type="component" value="Chromosome A02"/>
</dbReference>
<keyword evidence="4" id="KW-1185">Reference proteome</keyword>
<evidence type="ECO:0000256" key="1">
    <source>
        <dbReference type="PROSITE-ProRule" id="PRU00047"/>
    </source>
</evidence>
<keyword evidence="1" id="KW-0479">Metal-binding</keyword>
<dbReference type="InterPro" id="IPR036875">
    <property type="entry name" value="Znf_CCHC_sf"/>
</dbReference>
<name>A0A445EBY3_ARAHY</name>
<feature type="domain" description="CCHC-type" evidence="2">
    <location>
        <begin position="87"/>
        <end position="102"/>
    </location>
</feature>
<keyword evidence="1" id="KW-0863">Zinc-finger</keyword>
<dbReference type="PROSITE" id="PS50158">
    <property type="entry name" value="ZF_CCHC"/>
    <property type="match status" value="1"/>
</dbReference>
<evidence type="ECO:0000313" key="3">
    <source>
        <dbReference type="EMBL" id="RYR72833.1"/>
    </source>
</evidence>
<reference evidence="3 4" key="1">
    <citation type="submission" date="2019-01" db="EMBL/GenBank/DDBJ databases">
        <title>Sequencing of cultivated peanut Arachis hypogaea provides insights into genome evolution and oil improvement.</title>
        <authorList>
            <person name="Chen X."/>
        </authorList>
    </citation>
    <scope>NUCLEOTIDE SEQUENCE [LARGE SCALE GENOMIC DNA]</scope>
    <source>
        <strain evidence="4">cv. Fuhuasheng</strain>
        <tissue evidence="3">Leaves</tissue>
    </source>
</reference>
<dbReference type="EMBL" id="SDMP01000002">
    <property type="protein sequence ID" value="RYR72833.1"/>
    <property type="molecule type" value="Genomic_DNA"/>
</dbReference>
<accession>A0A445EBY3</accession>
<organism evidence="3 4">
    <name type="scientific">Arachis hypogaea</name>
    <name type="common">Peanut</name>
    <dbReference type="NCBI Taxonomy" id="3818"/>
    <lineage>
        <taxon>Eukaryota</taxon>
        <taxon>Viridiplantae</taxon>
        <taxon>Streptophyta</taxon>
        <taxon>Embryophyta</taxon>
        <taxon>Tracheophyta</taxon>
        <taxon>Spermatophyta</taxon>
        <taxon>Magnoliopsida</taxon>
        <taxon>eudicotyledons</taxon>
        <taxon>Gunneridae</taxon>
        <taxon>Pentapetalae</taxon>
        <taxon>rosids</taxon>
        <taxon>fabids</taxon>
        <taxon>Fabales</taxon>
        <taxon>Fabaceae</taxon>
        <taxon>Papilionoideae</taxon>
        <taxon>50 kb inversion clade</taxon>
        <taxon>dalbergioids sensu lato</taxon>
        <taxon>Dalbergieae</taxon>
        <taxon>Pterocarpus clade</taxon>
        <taxon>Arachis</taxon>
    </lineage>
</organism>
<evidence type="ECO:0000259" key="2">
    <source>
        <dbReference type="PROSITE" id="PS50158"/>
    </source>
</evidence>
<gene>
    <name evidence="3" type="ORF">Ahy_A02g007047</name>
</gene>
<protein>
    <recommendedName>
        <fullName evidence="2">CCHC-type domain-containing protein</fullName>
    </recommendedName>
</protein>
<evidence type="ECO:0000313" key="4">
    <source>
        <dbReference type="Proteomes" id="UP000289738"/>
    </source>
</evidence>
<sequence>MVAEEYLSDDDVMDHEEVSKVLFNLKPNIEVILEEYDEWYRLWKQSLIVKLLGKKLSLQIMKRWANRRWTKNGTTRVMDLEGLHQICFNCGRYGHRLEGCPKKENEVAAIGGRKEVVNDSNHREGVAAAVVQNQPESCVPANQKGKKFKKLEKSCTRIGIYGFRFT</sequence>
<comment type="caution">
    <text evidence="3">The sequence shown here is derived from an EMBL/GenBank/DDBJ whole genome shotgun (WGS) entry which is preliminary data.</text>
</comment>
<dbReference type="GO" id="GO:0008270">
    <property type="term" value="F:zinc ion binding"/>
    <property type="evidence" value="ECO:0007669"/>
    <property type="project" value="UniProtKB-KW"/>
</dbReference>
<dbReference type="InterPro" id="IPR001878">
    <property type="entry name" value="Znf_CCHC"/>
</dbReference>
<dbReference type="GO" id="GO:0003676">
    <property type="term" value="F:nucleic acid binding"/>
    <property type="evidence" value="ECO:0007669"/>
    <property type="project" value="InterPro"/>
</dbReference>
<keyword evidence="1" id="KW-0862">Zinc</keyword>
<dbReference type="SUPFAM" id="SSF57756">
    <property type="entry name" value="Retrovirus zinc finger-like domains"/>
    <property type="match status" value="1"/>
</dbReference>